<protein>
    <recommendedName>
        <fullName evidence="4">Minor capsid protein</fullName>
    </recommendedName>
</protein>
<dbReference type="Pfam" id="PF06152">
    <property type="entry name" value="Phage_min_cap2"/>
    <property type="match status" value="1"/>
</dbReference>
<name>A0A0M0GGI6_SPOGL</name>
<dbReference type="AlphaFoldDB" id="A0A0M0GGI6"/>
<dbReference type="EMBL" id="LGUF01000007">
    <property type="protein sequence ID" value="KON88954.1"/>
    <property type="molecule type" value="Genomic_DNA"/>
</dbReference>
<comment type="caution">
    <text evidence="2">The sequence shown here is derived from an EMBL/GenBank/DDBJ whole genome shotgun (WGS) entry which is preliminary data.</text>
</comment>
<gene>
    <name evidence="2" type="ORF">AF332_20625</name>
</gene>
<evidence type="ECO:0008006" key="4">
    <source>
        <dbReference type="Google" id="ProtNLM"/>
    </source>
</evidence>
<dbReference type="RefSeq" id="WP_053436343.1">
    <property type="nucleotide sequence ID" value="NZ_LGUF01000007.1"/>
</dbReference>
<organism evidence="2 3">
    <name type="scientific">Sporosarcina globispora</name>
    <name type="common">Bacillus globisporus</name>
    <dbReference type="NCBI Taxonomy" id="1459"/>
    <lineage>
        <taxon>Bacteria</taxon>
        <taxon>Bacillati</taxon>
        <taxon>Bacillota</taxon>
        <taxon>Bacilli</taxon>
        <taxon>Bacillales</taxon>
        <taxon>Caryophanaceae</taxon>
        <taxon>Sporosarcina</taxon>
    </lineage>
</organism>
<feature type="coiled-coil region" evidence="1">
    <location>
        <begin position="31"/>
        <end position="58"/>
    </location>
</feature>
<dbReference type="Proteomes" id="UP000037109">
    <property type="component" value="Unassembled WGS sequence"/>
</dbReference>
<dbReference type="GO" id="GO:0005198">
    <property type="term" value="F:structural molecule activity"/>
    <property type="evidence" value="ECO:0007669"/>
    <property type="project" value="InterPro"/>
</dbReference>
<evidence type="ECO:0000313" key="2">
    <source>
        <dbReference type="EMBL" id="KON88954.1"/>
    </source>
</evidence>
<keyword evidence="1" id="KW-0175">Coiled coil</keyword>
<dbReference type="PATRIC" id="fig|1459.3.peg.4552"/>
<dbReference type="STRING" id="1459.AF332_20625"/>
<accession>A0A0M0GGI6</accession>
<proteinExistence type="predicted"/>
<evidence type="ECO:0000313" key="3">
    <source>
        <dbReference type="Proteomes" id="UP000037109"/>
    </source>
</evidence>
<dbReference type="OrthoDB" id="3197444at2"/>
<sequence>MDKNEKLIQMYQEANFYLLGLIRSLEEGPTKRRKEQLLRQIREIIANLSENAAQVAREIIEESYKAGSTEAIRQLLAQGVAEEAIEPTLKTVIHVRAVQAIVDETFYRILEANDNATADVRQRIEEVVFRANRRSLIEGVSRRQATKDAIAEMTEKGITGITAKNGAQIPIDKYMANVIQYHQRQAHVEGNLNRLIENDQDLVYVNKVGITCDICAKYQGRVYSISGKDERFPKLTVRPPYHGHCVHSTAAWVEEYQDELDVKKALKDSNKPFTDSRTEANIRKYEKMQREKSKKNEARKQWIRYKARMPDLPDLKTFASHRARNTKQYQEWMEDYRKIGGEIKKRGMLTDD</sequence>
<keyword evidence="3" id="KW-1185">Reference proteome</keyword>
<dbReference type="InterPro" id="IPR009319">
    <property type="entry name" value="Phage_A118_VSP1"/>
</dbReference>
<evidence type="ECO:0000256" key="1">
    <source>
        <dbReference type="SAM" id="Coils"/>
    </source>
</evidence>
<reference evidence="3" key="1">
    <citation type="submission" date="2015-07" db="EMBL/GenBank/DDBJ databases">
        <title>Fjat-10036 dsm4.</title>
        <authorList>
            <person name="Liu B."/>
            <person name="Wang J."/>
            <person name="Zhu Y."/>
            <person name="Liu G."/>
            <person name="Chen Q."/>
            <person name="Chen Z."/>
            <person name="Lan J."/>
            <person name="Che J."/>
            <person name="Ge C."/>
            <person name="Shi H."/>
            <person name="Pan Z."/>
            <person name="Liu X."/>
        </authorList>
    </citation>
    <scope>NUCLEOTIDE SEQUENCE [LARGE SCALE GENOMIC DNA]</scope>
    <source>
        <strain evidence="3">DSM 4</strain>
    </source>
</reference>